<organism evidence="1 2">
    <name type="scientific">Psylliodes chrysocephalus</name>
    <dbReference type="NCBI Taxonomy" id="3402493"/>
    <lineage>
        <taxon>Eukaryota</taxon>
        <taxon>Metazoa</taxon>
        <taxon>Ecdysozoa</taxon>
        <taxon>Arthropoda</taxon>
        <taxon>Hexapoda</taxon>
        <taxon>Insecta</taxon>
        <taxon>Pterygota</taxon>
        <taxon>Neoptera</taxon>
        <taxon>Endopterygota</taxon>
        <taxon>Coleoptera</taxon>
        <taxon>Polyphaga</taxon>
        <taxon>Cucujiformia</taxon>
        <taxon>Chrysomeloidea</taxon>
        <taxon>Chrysomelidae</taxon>
        <taxon>Galerucinae</taxon>
        <taxon>Alticini</taxon>
        <taxon>Psylliodes</taxon>
    </lineage>
</organism>
<evidence type="ECO:0000313" key="1">
    <source>
        <dbReference type="EMBL" id="CAH1100241.1"/>
    </source>
</evidence>
<protein>
    <submittedName>
        <fullName evidence="1">Uncharacterized protein</fullName>
    </submittedName>
</protein>
<sequence length="202" mass="24155">MINQIDKPTRFNRSIDAIFSKITASATRFQICTFPLHVSVNEKPEIFHTRDFSDYNLMSFRNTLLNENWRDVYSAKSTNVCFESFFTTFQYHYQKNFTHKKVRNNHKTKSPWVTKQNNELHHMVGELCSIARSTENEVNISTIELNINNENTKDNNMLVNYFNDFFASIEKPNPNYNKIQLHLSQNVHYFYIQPYQKKFMRL</sequence>
<dbReference type="AlphaFoldDB" id="A0A9P0CLG8"/>
<evidence type="ECO:0000313" key="2">
    <source>
        <dbReference type="Proteomes" id="UP001153636"/>
    </source>
</evidence>
<proteinExistence type="predicted"/>
<reference evidence="1" key="1">
    <citation type="submission" date="2022-01" db="EMBL/GenBank/DDBJ databases">
        <authorList>
            <person name="King R."/>
        </authorList>
    </citation>
    <scope>NUCLEOTIDE SEQUENCE</scope>
</reference>
<dbReference type="Proteomes" id="UP001153636">
    <property type="component" value="Chromosome 10"/>
</dbReference>
<keyword evidence="2" id="KW-1185">Reference proteome</keyword>
<name>A0A9P0CLG8_9CUCU</name>
<gene>
    <name evidence="1" type="ORF">PSYICH_LOCUS1726</name>
</gene>
<dbReference type="OrthoDB" id="6778743at2759"/>
<accession>A0A9P0CLG8</accession>
<dbReference type="EMBL" id="OV651822">
    <property type="protein sequence ID" value="CAH1100241.1"/>
    <property type="molecule type" value="Genomic_DNA"/>
</dbReference>